<proteinExistence type="predicted"/>
<evidence type="ECO:0000313" key="1">
    <source>
        <dbReference type="EMBL" id="MBB6056799.1"/>
    </source>
</evidence>
<dbReference type="PANTHER" id="PTHR35370">
    <property type="entry name" value="CYTOPLASMIC PROTEIN-RELATED-RELATED"/>
    <property type="match status" value="1"/>
</dbReference>
<name>A0A841GFQ5_9GAMM</name>
<dbReference type="NCBIfam" id="TIGR03359">
    <property type="entry name" value="VI_chp_6"/>
    <property type="match status" value="1"/>
</dbReference>
<protein>
    <submittedName>
        <fullName evidence="1">Type VI secretion system protein ImpG</fullName>
    </submittedName>
</protein>
<dbReference type="Proteomes" id="UP000585721">
    <property type="component" value="Unassembled WGS sequence"/>
</dbReference>
<sequence>MSFNQYFQNELLALKELGQDFSQRNPALAPFLSQDGRDPDVERLFEGFAFISGRLRQKIDDELPELSHSLLQLLWPNYLRPIPSFSMLEFEPVYQANQTPVVPKDAGLSAMPGKSVNGKFLTCFDTTLQPLQIQDVNFYPQGDAGMIQIQLLPIADVMIAELSLSSLRLHFSGERAISTSLYFSLLQLTQRAALLLKDELGQTLERFALDANEIRAVGFGKHERLLDYPLNCFDGYVLLQEYFCFPQKFLFVDIDGLAVLQHAQHKEQACSIALEFELSRTPMLHFQPKKENVHLHCSPVANVFKTHAIPVRYDQRQTEYKVIPAENGLETSNIVSVDSVTGWLPGDIGMREFTQFESFRNYADEDGHAYYRVRYKPGIGHHGSETWLSFNNTQLGGQIAETISVELTCCDHTLAQHITPGDLCVAGDGMPQYASFRNITGLSVTYPPPMSGDTLWRIISNMSLNYQSLADVQALRVVLETYDFPGIYDDKQARRTRKMLEGIRGITQKASDRIWHGLPVRGMCTEIEMDVSHFLCEGDMFLFAAILNEFFCSFTSLNTFHQLQVKSSDGAIYTWVPRMGQQVLN</sequence>
<dbReference type="RefSeq" id="WP_188027520.1">
    <property type="nucleotide sequence ID" value="NZ_JACHGR010000010.1"/>
</dbReference>
<accession>A0A841GFQ5</accession>
<organism evidence="1 2">
    <name type="scientific">Tolumonas osonensis</name>
    <dbReference type="NCBI Taxonomy" id="675874"/>
    <lineage>
        <taxon>Bacteria</taxon>
        <taxon>Pseudomonadati</taxon>
        <taxon>Pseudomonadota</taxon>
        <taxon>Gammaproteobacteria</taxon>
        <taxon>Aeromonadales</taxon>
        <taxon>Aeromonadaceae</taxon>
        <taxon>Tolumonas</taxon>
    </lineage>
</organism>
<dbReference type="PIRSF" id="PIRSF028304">
    <property type="entry name" value="UCP028304"/>
    <property type="match status" value="1"/>
</dbReference>
<dbReference type="AlphaFoldDB" id="A0A841GFQ5"/>
<dbReference type="InterPro" id="IPR010272">
    <property type="entry name" value="T6SS_TssF"/>
</dbReference>
<evidence type="ECO:0000313" key="2">
    <source>
        <dbReference type="Proteomes" id="UP000585721"/>
    </source>
</evidence>
<gene>
    <name evidence="1" type="ORF">HNR75_002746</name>
</gene>
<dbReference type="EMBL" id="JACHGR010000010">
    <property type="protein sequence ID" value="MBB6056799.1"/>
    <property type="molecule type" value="Genomic_DNA"/>
</dbReference>
<dbReference type="Pfam" id="PF05947">
    <property type="entry name" value="T6SS_TssF"/>
    <property type="match status" value="1"/>
</dbReference>
<dbReference type="PANTHER" id="PTHR35370:SF4">
    <property type="entry name" value="TYPE VI SECRETION SYSTEM BASEPLATE SUBUNIT TSSF"/>
    <property type="match status" value="1"/>
</dbReference>
<comment type="caution">
    <text evidence="1">The sequence shown here is derived from an EMBL/GenBank/DDBJ whole genome shotgun (WGS) entry which is preliminary data.</text>
</comment>
<reference evidence="1 2" key="1">
    <citation type="submission" date="2020-08" db="EMBL/GenBank/DDBJ databases">
        <title>Genomic Encyclopedia of Type Strains, Phase IV (KMG-IV): sequencing the most valuable type-strain genomes for metagenomic binning, comparative biology and taxonomic classification.</title>
        <authorList>
            <person name="Goeker M."/>
        </authorList>
    </citation>
    <scope>NUCLEOTIDE SEQUENCE [LARGE SCALE GENOMIC DNA]</scope>
    <source>
        <strain evidence="1 2">DSM 22975</strain>
    </source>
</reference>
<keyword evidence="2" id="KW-1185">Reference proteome</keyword>